<keyword evidence="2" id="KW-1185">Reference proteome</keyword>
<evidence type="ECO:0000313" key="1">
    <source>
        <dbReference type="EMBL" id="AKO53481.1"/>
    </source>
</evidence>
<reference evidence="1 2" key="1">
    <citation type="submission" date="2015-05" db="EMBL/GenBank/DDBJ databases">
        <title>Complete genome of Marinobacter psychrophilus strain 20041T isolated from sea-ice of the Canadian Basin.</title>
        <authorList>
            <person name="Song L."/>
            <person name="Ren L."/>
            <person name="Yu Y."/>
            <person name="Wang X."/>
        </authorList>
    </citation>
    <scope>NUCLEOTIDE SEQUENCE [LARGE SCALE GENOMIC DNA]</scope>
    <source>
        <strain evidence="1 2">20041</strain>
    </source>
</reference>
<sequence length="81" mass="9075">MAHVRALRQIVIAVQSRHQCVKIGGLKPGMAGGIEHRAFGIEYVEVIRDVFERRFPVDFFVAVALWVITQRVCSGLLLTPT</sequence>
<dbReference type="AlphaFoldDB" id="A0A0H4I357"/>
<evidence type="ECO:0000313" key="2">
    <source>
        <dbReference type="Proteomes" id="UP000036406"/>
    </source>
</evidence>
<dbReference type="KEGG" id="mpq:ABA45_14515"/>
<gene>
    <name evidence="1" type="ORF">ABA45_14515</name>
</gene>
<accession>A0A0H4I357</accession>
<organism evidence="1 2">
    <name type="scientific">Marinobacter psychrophilus</name>
    <dbReference type="NCBI Taxonomy" id="330734"/>
    <lineage>
        <taxon>Bacteria</taxon>
        <taxon>Pseudomonadati</taxon>
        <taxon>Pseudomonadota</taxon>
        <taxon>Gammaproteobacteria</taxon>
        <taxon>Pseudomonadales</taxon>
        <taxon>Marinobacteraceae</taxon>
        <taxon>Marinobacter</taxon>
    </lineage>
</organism>
<dbReference type="RefSeq" id="WP_048387256.1">
    <property type="nucleotide sequence ID" value="NZ_CP011494.1"/>
</dbReference>
<dbReference type="EMBL" id="CP011494">
    <property type="protein sequence ID" value="AKO53481.1"/>
    <property type="molecule type" value="Genomic_DNA"/>
</dbReference>
<name>A0A0H4I357_9GAMM</name>
<dbReference type="STRING" id="330734.ABA45_14515"/>
<proteinExistence type="predicted"/>
<protein>
    <submittedName>
        <fullName evidence="1">Uncharacterized protein</fullName>
    </submittedName>
</protein>
<dbReference type="Proteomes" id="UP000036406">
    <property type="component" value="Chromosome"/>
</dbReference>